<sequence length="219" mass="23267">MTGSLQIKITIRECVTPELFRAVSAVPNPRQRAALLKRLAEDALRSNVPTGQIAPAATSVVAGASQPAESGVAPRSLPPKLGTLISETGVLNEDRTQFDYGFPADYVSGARNAQTLRGVAELQHYVVTGTSSPRETVASIPVMLDYKARATNSVVGPTARAQSRKDGELAFSDTTTQPSRRRGDRMGALVAAALVVRAAANRFGRAIIGRRKKGGEDDR</sequence>
<evidence type="ECO:0000256" key="1">
    <source>
        <dbReference type="SAM" id="MobiDB-lite"/>
    </source>
</evidence>
<protein>
    <submittedName>
        <fullName evidence="2">Uncharacterized protein</fullName>
    </submittedName>
</protein>
<dbReference type="OrthoDB" id="9113958at2"/>
<evidence type="ECO:0000313" key="3">
    <source>
        <dbReference type="Proteomes" id="UP000071859"/>
    </source>
</evidence>
<dbReference type="Proteomes" id="UP000071859">
    <property type="component" value="Unassembled WGS sequence"/>
</dbReference>
<keyword evidence="3" id="KW-1185">Reference proteome</keyword>
<dbReference type="AlphaFoldDB" id="A0A158E3F3"/>
<comment type="caution">
    <text evidence="2">The sequence shown here is derived from an EMBL/GenBank/DDBJ whole genome shotgun (WGS) entry which is preliminary data.</text>
</comment>
<feature type="region of interest" description="Disordered" evidence="1">
    <location>
        <begin position="156"/>
        <end position="184"/>
    </location>
</feature>
<proteinExistence type="predicted"/>
<dbReference type="RefSeq" id="WP_157697660.1">
    <property type="nucleotide sequence ID" value="NZ_FCOX02000042.1"/>
</dbReference>
<organism evidence="2 3">
    <name type="scientific">Caballeronia calidae</name>
    <dbReference type="NCBI Taxonomy" id="1777139"/>
    <lineage>
        <taxon>Bacteria</taxon>
        <taxon>Pseudomonadati</taxon>
        <taxon>Pseudomonadota</taxon>
        <taxon>Betaproteobacteria</taxon>
        <taxon>Burkholderiales</taxon>
        <taxon>Burkholderiaceae</taxon>
        <taxon>Caballeronia</taxon>
    </lineage>
</organism>
<name>A0A158E3F3_9BURK</name>
<evidence type="ECO:0000313" key="2">
    <source>
        <dbReference type="EMBL" id="SAL00457.1"/>
    </source>
</evidence>
<accession>A0A158E3F3</accession>
<dbReference type="EMBL" id="FCOX02000042">
    <property type="protein sequence ID" value="SAL00457.1"/>
    <property type="molecule type" value="Genomic_DNA"/>
</dbReference>
<gene>
    <name evidence="2" type="ORF">AWB78_05948</name>
</gene>
<reference evidence="2" key="1">
    <citation type="submission" date="2016-01" db="EMBL/GenBank/DDBJ databases">
        <authorList>
            <person name="Peeters C."/>
        </authorList>
    </citation>
    <scope>NUCLEOTIDE SEQUENCE</scope>
    <source>
        <strain evidence="2">LMG 29321</strain>
    </source>
</reference>